<organism evidence="1 2">
    <name type="scientific">Perilla frutescens var. hirtella</name>
    <name type="common">Perilla citriodora</name>
    <name type="synonym">Perilla setoyensis</name>
    <dbReference type="NCBI Taxonomy" id="608512"/>
    <lineage>
        <taxon>Eukaryota</taxon>
        <taxon>Viridiplantae</taxon>
        <taxon>Streptophyta</taxon>
        <taxon>Embryophyta</taxon>
        <taxon>Tracheophyta</taxon>
        <taxon>Spermatophyta</taxon>
        <taxon>Magnoliopsida</taxon>
        <taxon>eudicotyledons</taxon>
        <taxon>Gunneridae</taxon>
        <taxon>Pentapetalae</taxon>
        <taxon>asterids</taxon>
        <taxon>lamiids</taxon>
        <taxon>Lamiales</taxon>
        <taxon>Lamiaceae</taxon>
        <taxon>Nepetoideae</taxon>
        <taxon>Elsholtzieae</taxon>
        <taxon>Perilla</taxon>
    </lineage>
</organism>
<sequence>MAMKNYQEKRPNLRQVCEEMREVRVPFQCQGRRRVTQKDTNVIYHEYQLHAGRSRKLDQRNYEGKPRRWRG</sequence>
<comment type="caution">
    <text evidence="1">The sequence shown here is derived from an EMBL/GenBank/DDBJ whole genome shotgun (WGS) entry which is preliminary data.</text>
</comment>
<gene>
    <name evidence="1" type="ORF">C2S53_010782</name>
</gene>
<evidence type="ECO:0000313" key="1">
    <source>
        <dbReference type="EMBL" id="KAH6837380.1"/>
    </source>
</evidence>
<name>A0AAD4JP07_PERFH</name>
<accession>A0AAD4JP07</accession>
<dbReference type="EMBL" id="SDAM02000018">
    <property type="protein sequence ID" value="KAH6837380.1"/>
    <property type="molecule type" value="Genomic_DNA"/>
</dbReference>
<dbReference type="AlphaFoldDB" id="A0AAD4JP07"/>
<protein>
    <submittedName>
        <fullName evidence="1">Uncharacterized protein</fullName>
    </submittedName>
</protein>
<evidence type="ECO:0000313" key="2">
    <source>
        <dbReference type="Proteomes" id="UP001190926"/>
    </source>
</evidence>
<proteinExistence type="predicted"/>
<keyword evidence="2" id="KW-1185">Reference proteome</keyword>
<dbReference type="Proteomes" id="UP001190926">
    <property type="component" value="Unassembled WGS sequence"/>
</dbReference>
<reference evidence="1 2" key="1">
    <citation type="journal article" date="2021" name="Nat. Commun.">
        <title>Incipient diploidization of the medicinal plant Perilla within 10,000 years.</title>
        <authorList>
            <person name="Zhang Y."/>
            <person name="Shen Q."/>
            <person name="Leng L."/>
            <person name="Zhang D."/>
            <person name="Chen S."/>
            <person name="Shi Y."/>
            <person name="Ning Z."/>
            <person name="Chen S."/>
        </authorList>
    </citation>
    <scope>NUCLEOTIDE SEQUENCE [LARGE SCALE GENOMIC DNA]</scope>
    <source>
        <strain evidence="2">cv. PC099</strain>
    </source>
</reference>